<keyword evidence="5" id="KW-1185">Reference proteome</keyword>
<protein>
    <recommendedName>
        <fullName evidence="6">Pentatricopeptide repeat-containing protein</fullName>
    </recommendedName>
</protein>
<dbReference type="GO" id="GO:0007005">
    <property type="term" value="P:mitochondrion organization"/>
    <property type="evidence" value="ECO:0007669"/>
    <property type="project" value="TreeGrafter"/>
</dbReference>
<feature type="repeat" description="PPR" evidence="3">
    <location>
        <begin position="252"/>
        <end position="286"/>
    </location>
</feature>
<dbReference type="AlphaFoldDB" id="A0A835BNZ1"/>
<dbReference type="GO" id="GO:0003729">
    <property type="term" value="F:mRNA binding"/>
    <property type="evidence" value="ECO:0007669"/>
    <property type="project" value="TreeGrafter"/>
</dbReference>
<accession>A0A835BNZ1</accession>
<dbReference type="Pfam" id="PF12854">
    <property type="entry name" value="PPR_1"/>
    <property type="match status" value="1"/>
</dbReference>
<name>A0A835BNZ1_9POAL</name>
<dbReference type="Pfam" id="PF13041">
    <property type="entry name" value="PPR_2"/>
    <property type="match status" value="3"/>
</dbReference>
<evidence type="ECO:0000256" key="2">
    <source>
        <dbReference type="ARBA" id="ARBA00022946"/>
    </source>
</evidence>
<dbReference type="Proteomes" id="UP000636709">
    <property type="component" value="Unassembled WGS sequence"/>
</dbReference>
<feature type="repeat" description="PPR" evidence="3">
    <location>
        <begin position="427"/>
        <end position="461"/>
    </location>
</feature>
<dbReference type="GO" id="GO:0005739">
    <property type="term" value="C:mitochondrion"/>
    <property type="evidence" value="ECO:0007669"/>
    <property type="project" value="TreeGrafter"/>
</dbReference>
<dbReference type="InterPro" id="IPR051114">
    <property type="entry name" value="Mito_RNA_Proc_CCM1"/>
</dbReference>
<organism evidence="4 5">
    <name type="scientific">Digitaria exilis</name>
    <dbReference type="NCBI Taxonomy" id="1010633"/>
    <lineage>
        <taxon>Eukaryota</taxon>
        <taxon>Viridiplantae</taxon>
        <taxon>Streptophyta</taxon>
        <taxon>Embryophyta</taxon>
        <taxon>Tracheophyta</taxon>
        <taxon>Spermatophyta</taxon>
        <taxon>Magnoliopsida</taxon>
        <taxon>Liliopsida</taxon>
        <taxon>Poales</taxon>
        <taxon>Poaceae</taxon>
        <taxon>PACMAD clade</taxon>
        <taxon>Panicoideae</taxon>
        <taxon>Panicodae</taxon>
        <taxon>Paniceae</taxon>
        <taxon>Anthephorinae</taxon>
        <taxon>Digitaria</taxon>
    </lineage>
</organism>
<evidence type="ECO:0000313" key="4">
    <source>
        <dbReference type="EMBL" id="KAF8703448.1"/>
    </source>
</evidence>
<dbReference type="PANTHER" id="PTHR47934">
    <property type="entry name" value="PENTATRICOPEPTIDE REPEAT-CONTAINING PROTEIN PET309, MITOCHONDRIAL"/>
    <property type="match status" value="1"/>
</dbReference>
<feature type="repeat" description="PPR" evidence="3">
    <location>
        <begin position="217"/>
        <end position="251"/>
    </location>
</feature>
<dbReference type="OrthoDB" id="185373at2759"/>
<evidence type="ECO:0000313" key="5">
    <source>
        <dbReference type="Proteomes" id="UP000636709"/>
    </source>
</evidence>
<feature type="repeat" description="PPR" evidence="3">
    <location>
        <begin position="322"/>
        <end position="356"/>
    </location>
</feature>
<dbReference type="PANTHER" id="PTHR47934:SF6">
    <property type="entry name" value="MITOCHONDRIAL GROUP I INTRON SPLICING FACTOR CCM1-RELATED"/>
    <property type="match status" value="1"/>
</dbReference>
<dbReference type="InterPro" id="IPR011990">
    <property type="entry name" value="TPR-like_helical_dom_sf"/>
</dbReference>
<evidence type="ECO:0000256" key="3">
    <source>
        <dbReference type="PROSITE-ProRule" id="PRU00708"/>
    </source>
</evidence>
<evidence type="ECO:0000256" key="1">
    <source>
        <dbReference type="ARBA" id="ARBA00022737"/>
    </source>
</evidence>
<evidence type="ECO:0008006" key="6">
    <source>
        <dbReference type="Google" id="ProtNLM"/>
    </source>
</evidence>
<sequence length="574" mass="64164">MASCQQPTLINTKECKRQREKVCRPTNLLAPAFPSDSASASASASAATVLSILHGAEPDRLLPAASIAPTPTILQHLRPALPTVPNLAIPALACWAGAANTVSLLVSCGLFATAWRFLLLQSPPSPSLPLSAFASLLRRYARLGRTTAAIRAFHFLHRHPDRYTVVDDGNVKDGSSSTTEVCPLILAVDALCKEGHPRAATQLVEQLRREDPDWAPDVRTYNVLLNGWSRARRLDKVEKLWVAMRHAGVQPTVFTYGTLIDAHCVMRRPDQAMELLDQMREEGIEANLLTCNPIVYALAQAGRFGDAHKVLEKFPLYGVAPNISTFNSLVLGYCKHGDLAGASRVLKVMMGRGISPTARTYNYFFMVFARNCSVELGMNLYSKMVNNGYTPDRLTYHLLIKMLCEANRLELTLQMLQEMRNSDFEPDLATSTMLIHLLCRRHQFEEAFAEFEHMFERGVVPQYITYRMLMKELKRLGLVKLVQKLTDLMRSVPHSTKLPGSYRDKEGDEAIEKKKSILQKAQVVSDVLKERKDPKKAHMLKNPEETDVEIADRIVANIRRRVYGDVSRTGPSVS</sequence>
<feature type="repeat" description="PPR" evidence="3">
    <location>
        <begin position="287"/>
        <end position="321"/>
    </location>
</feature>
<feature type="repeat" description="PPR" evidence="3">
    <location>
        <begin position="357"/>
        <end position="391"/>
    </location>
</feature>
<dbReference type="InterPro" id="IPR002885">
    <property type="entry name" value="PPR_rpt"/>
</dbReference>
<dbReference type="GO" id="GO:0006396">
    <property type="term" value="P:RNA processing"/>
    <property type="evidence" value="ECO:0007669"/>
    <property type="project" value="TreeGrafter"/>
</dbReference>
<reference evidence="4" key="1">
    <citation type="submission" date="2020-07" db="EMBL/GenBank/DDBJ databases">
        <title>Genome sequence and genetic diversity analysis of an under-domesticated orphan crop, white fonio (Digitaria exilis).</title>
        <authorList>
            <person name="Bennetzen J.L."/>
            <person name="Chen S."/>
            <person name="Ma X."/>
            <person name="Wang X."/>
            <person name="Yssel A.E.J."/>
            <person name="Chaluvadi S.R."/>
            <person name="Johnson M."/>
            <person name="Gangashetty P."/>
            <person name="Hamidou F."/>
            <person name="Sanogo M.D."/>
            <person name="Zwaenepoel A."/>
            <person name="Wallace J."/>
            <person name="Van De Peer Y."/>
            <person name="Van Deynze A."/>
        </authorList>
    </citation>
    <scope>NUCLEOTIDE SEQUENCE</scope>
    <source>
        <tissue evidence="4">Leaves</tissue>
    </source>
</reference>
<dbReference type="PROSITE" id="PS51375">
    <property type="entry name" value="PPR"/>
    <property type="match status" value="7"/>
</dbReference>
<gene>
    <name evidence="4" type="ORF">HU200_032254</name>
</gene>
<keyword evidence="1" id="KW-0677">Repeat</keyword>
<comment type="caution">
    <text evidence="4">The sequence shown here is derived from an EMBL/GenBank/DDBJ whole genome shotgun (WGS) entry which is preliminary data.</text>
</comment>
<feature type="repeat" description="PPR" evidence="3">
    <location>
        <begin position="392"/>
        <end position="426"/>
    </location>
</feature>
<keyword evidence="2" id="KW-0809">Transit peptide</keyword>
<dbReference type="EMBL" id="JACEFO010001778">
    <property type="protein sequence ID" value="KAF8703448.1"/>
    <property type="molecule type" value="Genomic_DNA"/>
</dbReference>
<dbReference type="NCBIfam" id="TIGR00756">
    <property type="entry name" value="PPR"/>
    <property type="match status" value="7"/>
</dbReference>
<proteinExistence type="predicted"/>
<dbReference type="Gene3D" id="1.25.40.10">
    <property type="entry name" value="Tetratricopeptide repeat domain"/>
    <property type="match status" value="3"/>
</dbReference>